<accession>A0A1F6YU99</accession>
<evidence type="ECO:0000313" key="3">
    <source>
        <dbReference type="Proteomes" id="UP000178975"/>
    </source>
</evidence>
<dbReference type="AlphaFoldDB" id="A0A1F6YU99"/>
<sequence length="290" mass="32154">MNNIINQPWLGLLGLAIAISAALKALWETPFFTTFWVVMALYLGFSVWKQVKDGVTTALEGIQKAGVFAIAVVIFYILQKSLGVIERALGPVGEKDQELLFIWGLIAALIAGGLAFAWIKQKRGMVIVALGVVFTLLILQLGFPKYTATWANRDEARAILEEKGVGGALWDALGTFWQGKRWNKPPPAVTAPATQRIVQQKVEMVEMLEKVFEKYTPCSGFVGWGCVVRSDGYPLRIKYNNCNWVEISGKGEGTATPETFRPGEAEFVSPDPLHPVRVRVYKKVIVQKVR</sequence>
<feature type="transmembrane region" description="Helical" evidence="1">
    <location>
        <begin position="126"/>
        <end position="143"/>
    </location>
</feature>
<dbReference type="Proteomes" id="UP000178975">
    <property type="component" value="Unassembled WGS sequence"/>
</dbReference>
<organism evidence="2 3">
    <name type="scientific">Candidatus Nomurabacteria bacterium RIFOXYC2_FULL_36_19</name>
    <dbReference type="NCBI Taxonomy" id="1801806"/>
    <lineage>
        <taxon>Bacteria</taxon>
        <taxon>Candidatus Nomuraibacteriota</taxon>
    </lineage>
</organism>
<dbReference type="EMBL" id="MFWE01000020">
    <property type="protein sequence ID" value="OGJ09959.1"/>
    <property type="molecule type" value="Genomic_DNA"/>
</dbReference>
<feature type="transmembrane region" description="Helical" evidence="1">
    <location>
        <begin position="61"/>
        <end position="79"/>
    </location>
</feature>
<keyword evidence="1" id="KW-0812">Transmembrane</keyword>
<feature type="transmembrane region" description="Helical" evidence="1">
    <location>
        <begin position="31"/>
        <end position="49"/>
    </location>
</feature>
<gene>
    <name evidence="2" type="ORF">A2456_01710</name>
</gene>
<evidence type="ECO:0000256" key="1">
    <source>
        <dbReference type="SAM" id="Phobius"/>
    </source>
</evidence>
<feature type="transmembrane region" description="Helical" evidence="1">
    <location>
        <begin position="99"/>
        <end position="119"/>
    </location>
</feature>
<name>A0A1F6YU99_9BACT</name>
<comment type="caution">
    <text evidence="2">The sequence shown here is derived from an EMBL/GenBank/DDBJ whole genome shotgun (WGS) entry which is preliminary data.</text>
</comment>
<evidence type="ECO:0000313" key="2">
    <source>
        <dbReference type="EMBL" id="OGJ09959.1"/>
    </source>
</evidence>
<reference evidence="2 3" key="1">
    <citation type="journal article" date="2016" name="Nat. Commun.">
        <title>Thousands of microbial genomes shed light on interconnected biogeochemical processes in an aquifer system.</title>
        <authorList>
            <person name="Anantharaman K."/>
            <person name="Brown C.T."/>
            <person name="Hug L.A."/>
            <person name="Sharon I."/>
            <person name="Castelle C.J."/>
            <person name="Probst A.J."/>
            <person name="Thomas B.C."/>
            <person name="Singh A."/>
            <person name="Wilkins M.J."/>
            <person name="Karaoz U."/>
            <person name="Brodie E.L."/>
            <person name="Williams K.H."/>
            <person name="Hubbard S.S."/>
            <person name="Banfield J.F."/>
        </authorList>
    </citation>
    <scope>NUCLEOTIDE SEQUENCE [LARGE SCALE GENOMIC DNA]</scope>
</reference>
<protein>
    <submittedName>
        <fullName evidence="2">Uncharacterized protein</fullName>
    </submittedName>
</protein>
<keyword evidence="1" id="KW-0472">Membrane</keyword>
<proteinExistence type="predicted"/>
<keyword evidence="1" id="KW-1133">Transmembrane helix</keyword>